<organism evidence="2 3">
    <name type="scientific">Pseudomonas gessardii</name>
    <dbReference type="NCBI Taxonomy" id="78544"/>
    <lineage>
        <taxon>Bacteria</taxon>
        <taxon>Pseudomonadati</taxon>
        <taxon>Pseudomonadota</taxon>
        <taxon>Gammaproteobacteria</taxon>
        <taxon>Pseudomonadales</taxon>
        <taxon>Pseudomonadaceae</taxon>
        <taxon>Pseudomonas</taxon>
    </lineage>
</organism>
<reference evidence="2 3" key="1">
    <citation type="journal article" date="2020" name="Front. Microbiol.">
        <title>Genetic Organization of the aprX-lipA2 Operon Affects the Proteolytic Potential of Pseudomonas Species in Milk.</title>
        <authorList>
            <person name="Maier C."/>
            <person name="Huptas C."/>
            <person name="von Neubeck M."/>
            <person name="Scherer S."/>
            <person name="Wenning M."/>
            <person name="Lucking G."/>
        </authorList>
    </citation>
    <scope>NUCLEOTIDE SEQUENCE [LARGE SCALE GENOMIC DNA]</scope>
    <source>
        <strain evidence="2 3">G4779</strain>
    </source>
</reference>
<dbReference type="GeneID" id="70104217"/>
<dbReference type="EMBL" id="JAAQYP010000006">
    <property type="protein sequence ID" value="NNA94545.1"/>
    <property type="molecule type" value="Genomic_DNA"/>
</dbReference>
<dbReference type="Gene3D" id="2.80.10.50">
    <property type="match status" value="2"/>
</dbReference>
<dbReference type="RefSeq" id="WP_076962931.1">
    <property type="nucleotide sequence ID" value="NZ_CBCRYT010000044.1"/>
</dbReference>
<proteinExistence type="predicted"/>
<evidence type="ECO:0000256" key="1">
    <source>
        <dbReference type="SAM" id="MobiDB-lite"/>
    </source>
</evidence>
<evidence type="ECO:0000313" key="2">
    <source>
        <dbReference type="EMBL" id="NNA94545.1"/>
    </source>
</evidence>
<sequence>MSIPSSSNTVNAAGGPDLSFGNTTPKDGTVITSTSGGLSCALSDGSFITVGLAFIEKKRFIVVTKHTPTGELDINFGVWHTPTTDFVTLVELIIQHDGKPLLLAALGEAQTAFITRFNSDTGSVDPSFGIEGTRLLDKQLYIGLTARGGLAEQEDHAIIAVFHNRINSFIFQLNSSGEIINFGRVGPIESPNARLNTVLITNSGFIVAGSAVQKAYIIGLQHDGEQDSNFGNNGFVQLQFANNNDKQVTALARGKNGQIVVVGGTYTLPTEVNFITSLLANGQPDSQFHQGKPLENDSQHGSYVSVIVQPDGKAVALARNERGSVIKLIRHTPTGQLDSTFGIGGIAQAWRDPQGRPEFSDINRVEWVEPSKTLQSSGILSTARASFIGRLLSQ</sequence>
<dbReference type="AlphaFoldDB" id="A0A7Y1QK09"/>
<protein>
    <recommendedName>
        <fullName evidence="4">Delta-60 repeat domain-containing protein</fullName>
    </recommendedName>
</protein>
<evidence type="ECO:0000313" key="3">
    <source>
        <dbReference type="Proteomes" id="UP000542111"/>
    </source>
</evidence>
<evidence type="ECO:0008006" key="4">
    <source>
        <dbReference type="Google" id="ProtNLM"/>
    </source>
</evidence>
<accession>A0A7Y1QK09</accession>
<gene>
    <name evidence="2" type="ORF">HBO33_05140</name>
</gene>
<name>A0A7Y1QK09_9PSED</name>
<dbReference type="OrthoDB" id="7019274at2"/>
<comment type="caution">
    <text evidence="2">The sequence shown here is derived from an EMBL/GenBank/DDBJ whole genome shotgun (WGS) entry which is preliminary data.</text>
</comment>
<feature type="compositionally biased region" description="Polar residues" evidence="1">
    <location>
        <begin position="1"/>
        <end position="11"/>
    </location>
</feature>
<dbReference type="Proteomes" id="UP000542111">
    <property type="component" value="Unassembled WGS sequence"/>
</dbReference>
<feature type="region of interest" description="Disordered" evidence="1">
    <location>
        <begin position="1"/>
        <end position="24"/>
    </location>
</feature>